<dbReference type="InterPro" id="IPR011989">
    <property type="entry name" value="ARM-like"/>
</dbReference>
<comment type="caution">
    <text evidence="1">The sequence shown here is derived from an EMBL/GenBank/DDBJ whole genome shotgun (WGS) entry which is preliminary data.</text>
</comment>
<evidence type="ECO:0000313" key="2">
    <source>
        <dbReference type="Proteomes" id="UP001497497"/>
    </source>
</evidence>
<name>A0AAV2IF27_LYMST</name>
<dbReference type="AlphaFoldDB" id="A0AAV2IF27"/>
<protein>
    <submittedName>
        <fullName evidence="1">Uncharacterized protein</fullName>
    </submittedName>
</protein>
<dbReference type="SUPFAM" id="SSF48371">
    <property type="entry name" value="ARM repeat"/>
    <property type="match status" value="1"/>
</dbReference>
<dbReference type="EMBL" id="CAXITT010000653">
    <property type="protein sequence ID" value="CAL1544854.1"/>
    <property type="molecule type" value="Genomic_DNA"/>
</dbReference>
<evidence type="ECO:0000313" key="1">
    <source>
        <dbReference type="EMBL" id="CAL1544854.1"/>
    </source>
</evidence>
<keyword evidence="2" id="KW-1185">Reference proteome</keyword>
<reference evidence="1 2" key="1">
    <citation type="submission" date="2024-04" db="EMBL/GenBank/DDBJ databases">
        <authorList>
            <consortium name="Genoscope - CEA"/>
            <person name="William W."/>
        </authorList>
    </citation>
    <scope>NUCLEOTIDE SEQUENCE [LARGE SCALE GENOMIC DNA]</scope>
</reference>
<accession>A0AAV2IF27</accession>
<dbReference type="Proteomes" id="UP001497497">
    <property type="component" value="Unassembled WGS sequence"/>
</dbReference>
<dbReference type="Gene3D" id="1.25.10.10">
    <property type="entry name" value="Leucine-rich Repeat Variant"/>
    <property type="match status" value="1"/>
</dbReference>
<sequence>MAVVTLALITDKIETSLLSSCESVVDLLVISTKFAIAKKDSKISAEDLLIALRELCRNGDIRRELVTTKRFEIILSALSSETLHVVDAALKLLVVLASDKDNQRNTKCFGIVKKKVEELGNTGDKSIVPDAKRVMWQIKE</sequence>
<dbReference type="InterPro" id="IPR016024">
    <property type="entry name" value="ARM-type_fold"/>
</dbReference>
<gene>
    <name evidence="1" type="ORF">GSLYS_00018337001</name>
</gene>
<feature type="non-terminal residue" evidence="1">
    <location>
        <position position="140"/>
    </location>
</feature>
<organism evidence="1 2">
    <name type="scientific">Lymnaea stagnalis</name>
    <name type="common">Great pond snail</name>
    <name type="synonym">Helix stagnalis</name>
    <dbReference type="NCBI Taxonomy" id="6523"/>
    <lineage>
        <taxon>Eukaryota</taxon>
        <taxon>Metazoa</taxon>
        <taxon>Spiralia</taxon>
        <taxon>Lophotrochozoa</taxon>
        <taxon>Mollusca</taxon>
        <taxon>Gastropoda</taxon>
        <taxon>Heterobranchia</taxon>
        <taxon>Euthyneura</taxon>
        <taxon>Panpulmonata</taxon>
        <taxon>Hygrophila</taxon>
        <taxon>Lymnaeoidea</taxon>
        <taxon>Lymnaeidae</taxon>
        <taxon>Lymnaea</taxon>
    </lineage>
</organism>
<proteinExistence type="predicted"/>